<protein>
    <recommendedName>
        <fullName evidence="4">Redox-active disulfide protein 2</fullName>
    </recommendedName>
</protein>
<dbReference type="STRING" id="1299341.SAMN05444005_101433"/>
<keyword evidence="1" id="KW-0812">Transmembrane</keyword>
<dbReference type="OrthoDB" id="771226at2"/>
<feature type="transmembrane region" description="Helical" evidence="1">
    <location>
        <begin position="20"/>
        <end position="44"/>
    </location>
</feature>
<evidence type="ECO:0000256" key="1">
    <source>
        <dbReference type="SAM" id="Phobius"/>
    </source>
</evidence>
<proteinExistence type="predicted"/>
<dbReference type="EMBL" id="FOEI01000001">
    <property type="protein sequence ID" value="SEP58365.1"/>
    <property type="molecule type" value="Genomic_DNA"/>
</dbReference>
<keyword evidence="1" id="KW-0472">Membrane</keyword>
<sequence length="85" mass="9658">MKKNNFSELSNEDLLKKHKIVKSATIGLGICFVIALSLLLYILIEKEFKNINIATILPVFMMPITFTPLLLNLGLIKKEIKSRNL</sequence>
<evidence type="ECO:0008006" key="4">
    <source>
        <dbReference type="Google" id="ProtNLM"/>
    </source>
</evidence>
<dbReference type="AlphaFoldDB" id="A0A1H8Z1M1"/>
<gene>
    <name evidence="2" type="ORF">SAMN05444005_101433</name>
</gene>
<dbReference type="RefSeq" id="WP_143065579.1">
    <property type="nucleotide sequence ID" value="NZ_FOEI01000001.1"/>
</dbReference>
<reference evidence="2 3" key="1">
    <citation type="submission" date="2016-10" db="EMBL/GenBank/DDBJ databases">
        <authorList>
            <person name="de Groot N.N."/>
        </authorList>
    </citation>
    <scope>NUCLEOTIDE SEQUENCE [LARGE SCALE GENOMIC DNA]</scope>
    <source>
        <strain evidence="2 3">DSM 27078</strain>
    </source>
</reference>
<evidence type="ECO:0000313" key="3">
    <source>
        <dbReference type="Proteomes" id="UP000198648"/>
    </source>
</evidence>
<dbReference type="Proteomes" id="UP000198648">
    <property type="component" value="Unassembled WGS sequence"/>
</dbReference>
<keyword evidence="1" id="KW-1133">Transmembrane helix</keyword>
<evidence type="ECO:0000313" key="2">
    <source>
        <dbReference type="EMBL" id="SEP58365.1"/>
    </source>
</evidence>
<feature type="transmembrane region" description="Helical" evidence="1">
    <location>
        <begin position="56"/>
        <end position="76"/>
    </location>
</feature>
<keyword evidence="3" id="KW-1185">Reference proteome</keyword>
<organism evidence="2 3">
    <name type="scientific">Flavobacterium urocaniciphilum</name>
    <dbReference type="NCBI Taxonomy" id="1299341"/>
    <lineage>
        <taxon>Bacteria</taxon>
        <taxon>Pseudomonadati</taxon>
        <taxon>Bacteroidota</taxon>
        <taxon>Flavobacteriia</taxon>
        <taxon>Flavobacteriales</taxon>
        <taxon>Flavobacteriaceae</taxon>
        <taxon>Flavobacterium</taxon>
    </lineage>
</organism>
<name>A0A1H8Z1M1_9FLAO</name>
<accession>A0A1H8Z1M1</accession>